<dbReference type="NCBIfam" id="TIGR01065">
    <property type="entry name" value="hlyIII"/>
    <property type="match status" value="1"/>
</dbReference>
<dbReference type="OrthoDB" id="9813689at2"/>
<protein>
    <recommendedName>
        <fullName evidence="11">Hemolysin III</fullName>
    </recommendedName>
</protein>
<dbReference type="PANTHER" id="PTHR20855">
    <property type="entry name" value="ADIPOR/PROGESTIN RECEPTOR-RELATED"/>
    <property type="match status" value="1"/>
</dbReference>
<evidence type="ECO:0000256" key="5">
    <source>
        <dbReference type="ARBA" id="ARBA00022989"/>
    </source>
</evidence>
<dbReference type="Pfam" id="PF03006">
    <property type="entry name" value="HlyIII"/>
    <property type="match status" value="1"/>
</dbReference>
<feature type="transmembrane region" description="Helical" evidence="8">
    <location>
        <begin position="137"/>
        <end position="157"/>
    </location>
</feature>
<feature type="transmembrane region" description="Helical" evidence="8">
    <location>
        <begin position="83"/>
        <end position="104"/>
    </location>
</feature>
<dbReference type="RefSeq" id="WP_006009895.1">
    <property type="nucleotide sequence ID" value="NZ_BAEQ01000018.1"/>
</dbReference>
<sequence>MKQTASPQMHQYSKLEERLNAFTHFLGFALAALGLGALLLKSNGLIEVMSSIVFGSSMVLLFGASTLYHSVSNPRLKPILKRADHIAIYLLIAGTYSPFLVVAIDGWVSTVSIITIWAIALFGVGFKAIFKDKYPKLAVTTYAVMGWLALLIIVPIYNAVPLTGFIFLFLGGVAYSLGIPFYMAKHKHYTHAIWHLFVLLGAACHFYAIYAFVIGQTVVVQLPIAAFAS</sequence>
<feature type="transmembrane region" description="Helical" evidence="8">
    <location>
        <begin position="163"/>
        <end position="184"/>
    </location>
</feature>
<evidence type="ECO:0000256" key="7">
    <source>
        <dbReference type="PIRSR" id="PIRSR604254-1"/>
    </source>
</evidence>
<dbReference type="GO" id="GO:0140911">
    <property type="term" value="F:pore-forming activity"/>
    <property type="evidence" value="ECO:0007669"/>
    <property type="project" value="InterPro"/>
</dbReference>
<feature type="transmembrane region" description="Helical" evidence="8">
    <location>
        <begin position="110"/>
        <end position="130"/>
    </location>
</feature>
<evidence type="ECO:0000313" key="9">
    <source>
        <dbReference type="EMBL" id="GAC28034.1"/>
    </source>
</evidence>
<feature type="transmembrane region" description="Helical" evidence="8">
    <location>
        <begin position="196"/>
        <end position="219"/>
    </location>
</feature>
<dbReference type="InterPro" id="IPR004254">
    <property type="entry name" value="AdipoR/HlyIII-related"/>
</dbReference>
<dbReference type="AlphaFoldDB" id="K6Y5H2"/>
<feature type="transmembrane region" description="Helical" evidence="8">
    <location>
        <begin position="21"/>
        <end position="40"/>
    </location>
</feature>
<keyword evidence="10" id="KW-1185">Reference proteome</keyword>
<feature type="transmembrane region" description="Helical" evidence="8">
    <location>
        <begin position="52"/>
        <end position="71"/>
    </location>
</feature>
<proteinExistence type="inferred from homology"/>
<evidence type="ECO:0000256" key="4">
    <source>
        <dbReference type="ARBA" id="ARBA00022692"/>
    </source>
</evidence>
<dbReference type="PANTHER" id="PTHR20855:SF3">
    <property type="entry name" value="LD03007P"/>
    <property type="match status" value="1"/>
</dbReference>
<evidence type="ECO:0000256" key="2">
    <source>
        <dbReference type="ARBA" id="ARBA00008488"/>
    </source>
</evidence>
<dbReference type="Proteomes" id="UP000006251">
    <property type="component" value="Unassembled WGS sequence"/>
</dbReference>
<name>K6Y5H2_9ALTE</name>
<keyword evidence="4 8" id="KW-0812">Transmembrane</keyword>
<dbReference type="GO" id="GO:0005886">
    <property type="term" value="C:plasma membrane"/>
    <property type="evidence" value="ECO:0007669"/>
    <property type="project" value="UniProtKB-SubCell"/>
</dbReference>
<comment type="similarity">
    <text evidence="2">Belongs to the UPF0073 (Hly-III) family.</text>
</comment>
<comment type="caution">
    <text evidence="9">The sequence shown here is derived from an EMBL/GenBank/DDBJ whole genome shotgun (WGS) entry which is preliminary data.</text>
</comment>
<keyword evidence="5 8" id="KW-1133">Transmembrane helix</keyword>
<keyword evidence="7" id="KW-0479">Metal-binding</keyword>
<evidence type="ECO:0000256" key="1">
    <source>
        <dbReference type="ARBA" id="ARBA00004651"/>
    </source>
</evidence>
<dbReference type="EMBL" id="BAEQ01000018">
    <property type="protein sequence ID" value="GAC28034.1"/>
    <property type="molecule type" value="Genomic_DNA"/>
</dbReference>
<feature type="binding site" evidence="7">
    <location>
        <position position="191"/>
    </location>
    <ligand>
        <name>Zn(2+)</name>
        <dbReference type="ChEBI" id="CHEBI:29105"/>
    </ligand>
</feature>
<dbReference type="InterPro" id="IPR005744">
    <property type="entry name" value="Hy-lIII"/>
</dbReference>
<dbReference type="GO" id="GO:0046872">
    <property type="term" value="F:metal ion binding"/>
    <property type="evidence" value="ECO:0007669"/>
    <property type="project" value="UniProtKB-KW"/>
</dbReference>
<organism evidence="9 10">
    <name type="scientific">Brumicola pallidula DSM 14239 = ACAM 615</name>
    <dbReference type="NCBI Taxonomy" id="1121922"/>
    <lineage>
        <taxon>Bacteria</taxon>
        <taxon>Pseudomonadati</taxon>
        <taxon>Pseudomonadota</taxon>
        <taxon>Gammaproteobacteria</taxon>
        <taxon>Alteromonadales</taxon>
        <taxon>Alteromonadaceae</taxon>
        <taxon>Brumicola</taxon>
    </lineage>
</organism>
<reference evidence="10" key="1">
    <citation type="journal article" date="2014" name="Environ. Microbiol.">
        <title>Comparative genomics of the marine bacterial genus Glaciecola reveals the high degree of genomic diversity and genomic characteristic for cold adaptation.</title>
        <authorList>
            <person name="Qin Q.L."/>
            <person name="Xie B.B."/>
            <person name="Yu Y."/>
            <person name="Shu Y.L."/>
            <person name="Rong J.C."/>
            <person name="Zhang Y.J."/>
            <person name="Zhao D.L."/>
            <person name="Chen X.L."/>
            <person name="Zhang X.Y."/>
            <person name="Chen B."/>
            <person name="Zhou B.C."/>
            <person name="Zhang Y.Z."/>
        </authorList>
    </citation>
    <scope>NUCLEOTIDE SEQUENCE [LARGE SCALE GENOMIC DNA]</scope>
    <source>
        <strain evidence="10">ACAM 615</strain>
    </source>
</reference>
<dbReference type="STRING" id="1121922.GCA_000428905_00010"/>
<evidence type="ECO:0000256" key="3">
    <source>
        <dbReference type="ARBA" id="ARBA00022475"/>
    </source>
</evidence>
<keyword evidence="7" id="KW-0862">Zinc</keyword>
<feature type="binding site" evidence="7">
    <location>
        <position position="69"/>
    </location>
    <ligand>
        <name>Zn(2+)</name>
        <dbReference type="ChEBI" id="CHEBI:29105"/>
    </ligand>
</feature>
<evidence type="ECO:0008006" key="11">
    <source>
        <dbReference type="Google" id="ProtNLM"/>
    </source>
</evidence>
<keyword evidence="6 8" id="KW-0472">Membrane</keyword>
<evidence type="ECO:0000256" key="6">
    <source>
        <dbReference type="ARBA" id="ARBA00023136"/>
    </source>
</evidence>
<feature type="binding site" evidence="7">
    <location>
        <position position="195"/>
    </location>
    <ligand>
        <name>Zn(2+)</name>
        <dbReference type="ChEBI" id="CHEBI:29105"/>
    </ligand>
</feature>
<keyword evidence="3" id="KW-1003">Cell membrane</keyword>
<evidence type="ECO:0000256" key="8">
    <source>
        <dbReference type="SAM" id="Phobius"/>
    </source>
</evidence>
<gene>
    <name evidence="9" type="ORF">GPAL_1156</name>
</gene>
<accession>K6Y5H2</accession>
<evidence type="ECO:0000313" key="10">
    <source>
        <dbReference type="Proteomes" id="UP000006251"/>
    </source>
</evidence>
<comment type="subcellular location">
    <subcellularLocation>
        <location evidence="1">Cell membrane</location>
        <topology evidence="1">Multi-pass membrane protein</topology>
    </subcellularLocation>
</comment>